<keyword evidence="7" id="KW-1185">Reference proteome</keyword>
<dbReference type="CDD" id="cd01562">
    <property type="entry name" value="Thr-dehyd"/>
    <property type="match status" value="1"/>
</dbReference>
<dbReference type="PANTHER" id="PTHR48078:SF6">
    <property type="entry name" value="L-THREONINE DEHYDRATASE CATABOLIC TDCB"/>
    <property type="match status" value="1"/>
</dbReference>
<keyword evidence="3" id="KW-0663">Pyridoxal phosphate</keyword>
<gene>
    <name evidence="6" type="ORF">SAMN04488056_101239</name>
</gene>
<dbReference type="GO" id="GO:0004794">
    <property type="term" value="F:threonine deaminase activity"/>
    <property type="evidence" value="ECO:0007669"/>
    <property type="project" value="TreeGrafter"/>
</dbReference>
<dbReference type="AlphaFoldDB" id="A0A1I4ZVK8"/>
<dbReference type="GO" id="GO:0006565">
    <property type="term" value="P:L-serine catabolic process"/>
    <property type="evidence" value="ECO:0007669"/>
    <property type="project" value="TreeGrafter"/>
</dbReference>
<dbReference type="InterPro" id="IPR000634">
    <property type="entry name" value="Ser/Thr_deHydtase_PyrdxlP-BS"/>
</dbReference>
<dbReference type="NCBIfam" id="NF005680">
    <property type="entry name" value="PRK07476.1"/>
    <property type="match status" value="1"/>
</dbReference>
<dbReference type="GO" id="GO:0009097">
    <property type="term" value="P:isoleucine biosynthetic process"/>
    <property type="evidence" value="ECO:0007669"/>
    <property type="project" value="TreeGrafter"/>
</dbReference>
<dbReference type="GO" id="GO:0030170">
    <property type="term" value="F:pyridoxal phosphate binding"/>
    <property type="evidence" value="ECO:0007669"/>
    <property type="project" value="InterPro"/>
</dbReference>
<dbReference type="OrthoDB" id="9811476at2"/>
<dbReference type="Pfam" id="PF00291">
    <property type="entry name" value="PALP"/>
    <property type="match status" value="1"/>
</dbReference>
<dbReference type="InterPro" id="IPR014333">
    <property type="entry name" value="Ectoine_EutB"/>
</dbReference>
<dbReference type="PROSITE" id="PS00165">
    <property type="entry name" value="DEHYDRATASE_SER_THR"/>
    <property type="match status" value="1"/>
</dbReference>
<evidence type="ECO:0000256" key="2">
    <source>
        <dbReference type="ARBA" id="ARBA00010869"/>
    </source>
</evidence>
<accession>A0A1I4ZVK8</accession>
<dbReference type="EMBL" id="FOVR01000001">
    <property type="protein sequence ID" value="SFN54294.1"/>
    <property type="molecule type" value="Genomic_DNA"/>
</dbReference>
<reference evidence="6 7" key="1">
    <citation type="submission" date="2016-10" db="EMBL/GenBank/DDBJ databases">
        <authorList>
            <person name="de Groot N.N."/>
        </authorList>
    </citation>
    <scope>NUCLEOTIDE SEQUENCE [LARGE SCALE GENOMIC DNA]</scope>
    <source>
        <strain evidence="6 7">CGMCC 1.9157</strain>
    </source>
</reference>
<dbReference type="FunFam" id="3.40.50.1100:FF:000005">
    <property type="entry name" value="Threonine dehydratase catabolic"/>
    <property type="match status" value="1"/>
</dbReference>
<evidence type="ECO:0000256" key="4">
    <source>
        <dbReference type="ARBA" id="ARBA00023239"/>
    </source>
</evidence>
<evidence type="ECO:0000313" key="6">
    <source>
        <dbReference type="EMBL" id="SFN54294.1"/>
    </source>
</evidence>
<evidence type="ECO:0000259" key="5">
    <source>
        <dbReference type="Pfam" id="PF00291"/>
    </source>
</evidence>
<evidence type="ECO:0000256" key="1">
    <source>
        <dbReference type="ARBA" id="ARBA00001933"/>
    </source>
</evidence>
<dbReference type="Gene3D" id="3.40.50.1100">
    <property type="match status" value="2"/>
</dbReference>
<dbReference type="NCBIfam" id="TIGR02991">
    <property type="entry name" value="ectoine_eutB"/>
    <property type="match status" value="1"/>
</dbReference>
<dbReference type="InterPro" id="IPR036052">
    <property type="entry name" value="TrpB-like_PALP_sf"/>
</dbReference>
<keyword evidence="4" id="KW-0456">Lyase</keyword>
<dbReference type="GO" id="GO:0006567">
    <property type="term" value="P:L-threonine catabolic process"/>
    <property type="evidence" value="ECO:0007669"/>
    <property type="project" value="TreeGrafter"/>
</dbReference>
<sequence length="339" mass="35774">MTRPHQAPSPDAFQSPPISLSDILQAQRRIAPHVVQTPMRHSQTLCEKTGGEIYLKMEHRQHTGSFKLRGATNAVLSLTDEQKAKGIAAVSTGNHGRGLAFAARNAGVRCVIAMSELVPQNKRDGIAALGAEVVIHGRSQDEAQQAVDRMVAEDGMATIPPFDHADVIAGQGTLGLEILQDLADIDTVLVQLSGGGLISGVAAAIKGISPKTRIIGISMQRGAAMHASLEAGKPVQVEELPTLADSLGGGIGLENSYTFAMTQALVDEVILLSEEEIAEGVRHAYWQEEEILEGAGAVGISALLTGKIEAPGRCVAILSGRNIDMSMHHKLISGEMVTL</sequence>
<dbReference type="Proteomes" id="UP000199236">
    <property type="component" value="Unassembled WGS sequence"/>
</dbReference>
<organism evidence="6 7">
    <name type="scientific">Cohaesibacter marisflavi</name>
    <dbReference type="NCBI Taxonomy" id="655353"/>
    <lineage>
        <taxon>Bacteria</taxon>
        <taxon>Pseudomonadati</taxon>
        <taxon>Pseudomonadota</taxon>
        <taxon>Alphaproteobacteria</taxon>
        <taxon>Hyphomicrobiales</taxon>
        <taxon>Cohaesibacteraceae</taxon>
    </lineage>
</organism>
<evidence type="ECO:0000256" key="3">
    <source>
        <dbReference type="ARBA" id="ARBA00022898"/>
    </source>
</evidence>
<dbReference type="GO" id="GO:0003941">
    <property type="term" value="F:L-serine ammonia-lyase activity"/>
    <property type="evidence" value="ECO:0007669"/>
    <property type="project" value="TreeGrafter"/>
</dbReference>
<dbReference type="SUPFAM" id="SSF53686">
    <property type="entry name" value="Tryptophan synthase beta subunit-like PLP-dependent enzymes"/>
    <property type="match status" value="1"/>
</dbReference>
<dbReference type="RefSeq" id="WP_090068016.1">
    <property type="nucleotide sequence ID" value="NZ_FOVR01000001.1"/>
</dbReference>
<dbReference type="PANTHER" id="PTHR48078">
    <property type="entry name" value="THREONINE DEHYDRATASE, MITOCHONDRIAL-RELATED"/>
    <property type="match status" value="1"/>
</dbReference>
<name>A0A1I4ZVK8_9HYPH</name>
<comment type="similarity">
    <text evidence="2">Belongs to the serine/threonine dehydratase family.</text>
</comment>
<dbReference type="STRING" id="655353.SAMN04488056_101239"/>
<feature type="domain" description="Tryptophan synthase beta chain-like PALP" evidence="5">
    <location>
        <begin position="31"/>
        <end position="320"/>
    </location>
</feature>
<proteinExistence type="inferred from homology"/>
<protein>
    <submittedName>
        <fullName evidence="6">Threonine dehydratase</fullName>
    </submittedName>
</protein>
<evidence type="ECO:0000313" key="7">
    <source>
        <dbReference type="Proteomes" id="UP000199236"/>
    </source>
</evidence>
<dbReference type="InterPro" id="IPR001926">
    <property type="entry name" value="TrpB-like_PALP"/>
</dbReference>
<comment type="cofactor">
    <cofactor evidence="1">
        <name>pyridoxal 5'-phosphate</name>
        <dbReference type="ChEBI" id="CHEBI:597326"/>
    </cofactor>
</comment>
<dbReference type="InterPro" id="IPR050147">
    <property type="entry name" value="Ser/Thr_Dehydratase"/>
</dbReference>